<sequence length="315" mass="34910">MRKKKRVNGQAVREWLNVIAAVGALLVGVVSFWTTARISGLEDYLRSEIGRRNTELNALSSRSERAQLLAERRAESLSRLQFSADELAGSFAATQARLEQAKDRLGDVQAQLGASQQRLSDLDKRSSLQAGQLDLLSRRRVLQDVSLRLIFHLMSDESQSLLGQAAYTLITTSAAGRDENDLIPYFDQLRHSATFTCGPLKSFAPDLLKQKPYPKSPEPPGRKVAGQPGVRMMTRTEQDEWGKAEDEHSRIYGEVSTFNTAAVTYNIDLRRYASESAQECVCLALATEVHPASSICPGLTHPTLPKRPDGLQEEN</sequence>
<dbReference type="AlphaFoldDB" id="A0A841J4S5"/>
<gene>
    <name evidence="4" type="ORF">FHS92_000948</name>
</gene>
<evidence type="ECO:0000313" key="4">
    <source>
        <dbReference type="EMBL" id="MBB6123241.1"/>
    </source>
</evidence>
<reference evidence="4 5" key="1">
    <citation type="submission" date="2020-08" db="EMBL/GenBank/DDBJ databases">
        <title>Genomic Encyclopedia of Type Strains, Phase IV (KMG-IV): sequencing the most valuable type-strain genomes for metagenomic binning, comparative biology and taxonomic classification.</title>
        <authorList>
            <person name="Goeker M."/>
        </authorList>
    </citation>
    <scope>NUCLEOTIDE SEQUENCE [LARGE SCALE GENOMIC DNA]</scope>
    <source>
        <strain evidence="4 5">DSM 102255</strain>
    </source>
</reference>
<feature type="coiled-coil region" evidence="1">
    <location>
        <begin position="91"/>
        <end position="118"/>
    </location>
</feature>
<keyword evidence="5" id="KW-1185">Reference proteome</keyword>
<proteinExistence type="predicted"/>
<evidence type="ECO:0000256" key="2">
    <source>
        <dbReference type="SAM" id="MobiDB-lite"/>
    </source>
</evidence>
<feature type="region of interest" description="Disordered" evidence="2">
    <location>
        <begin position="294"/>
        <end position="315"/>
    </location>
</feature>
<evidence type="ECO:0000256" key="1">
    <source>
        <dbReference type="SAM" id="Coils"/>
    </source>
</evidence>
<dbReference type="Proteomes" id="UP000552700">
    <property type="component" value="Unassembled WGS sequence"/>
</dbReference>
<name>A0A841J4S5_9SPHN</name>
<keyword evidence="1" id="KW-0175">Coiled coil</keyword>
<keyword evidence="3" id="KW-1133">Transmembrane helix</keyword>
<accession>A0A841J4S5</accession>
<comment type="caution">
    <text evidence="4">The sequence shown here is derived from an EMBL/GenBank/DDBJ whole genome shotgun (WGS) entry which is preliminary data.</text>
</comment>
<evidence type="ECO:0000313" key="5">
    <source>
        <dbReference type="Proteomes" id="UP000552700"/>
    </source>
</evidence>
<keyword evidence="3" id="KW-0472">Membrane</keyword>
<protein>
    <submittedName>
        <fullName evidence="4">Uncharacterized protein</fullName>
    </submittedName>
</protein>
<feature type="transmembrane region" description="Helical" evidence="3">
    <location>
        <begin position="12"/>
        <end position="33"/>
    </location>
</feature>
<keyword evidence="3" id="KW-0812">Transmembrane</keyword>
<dbReference type="EMBL" id="JACIJP010000001">
    <property type="protein sequence ID" value="MBB6123241.1"/>
    <property type="molecule type" value="Genomic_DNA"/>
</dbReference>
<dbReference type="RefSeq" id="WP_184077986.1">
    <property type="nucleotide sequence ID" value="NZ_JACIJP010000001.1"/>
</dbReference>
<feature type="compositionally biased region" description="Basic and acidic residues" evidence="2">
    <location>
        <begin position="306"/>
        <end position="315"/>
    </location>
</feature>
<organism evidence="4 5">
    <name type="scientific">Sphingobium subterraneum</name>
    <dbReference type="NCBI Taxonomy" id="627688"/>
    <lineage>
        <taxon>Bacteria</taxon>
        <taxon>Pseudomonadati</taxon>
        <taxon>Pseudomonadota</taxon>
        <taxon>Alphaproteobacteria</taxon>
        <taxon>Sphingomonadales</taxon>
        <taxon>Sphingomonadaceae</taxon>
        <taxon>Sphingobium</taxon>
    </lineage>
</organism>
<evidence type="ECO:0000256" key="3">
    <source>
        <dbReference type="SAM" id="Phobius"/>
    </source>
</evidence>